<feature type="compositionally biased region" description="Polar residues" evidence="1">
    <location>
        <begin position="1"/>
        <end position="10"/>
    </location>
</feature>
<evidence type="ECO:0000256" key="1">
    <source>
        <dbReference type="SAM" id="MobiDB-lite"/>
    </source>
</evidence>
<proteinExistence type="predicted"/>
<sequence>MPSGEESTPNARKEEVQKKMAAKNQDEKAKPKKRSSKSIESTSAAKRTREDGWNPFQLQLRSLEGLLRARNPEEDHRVGKTRSEHSGQPPAEDRYSYGKLEKSLPDHHESVKQTVAPANLVIKSEHVDELLKQFMT</sequence>
<dbReference type="EMBL" id="UZAF01022633">
    <property type="protein sequence ID" value="VDO86273.1"/>
    <property type="molecule type" value="Genomic_DNA"/>
</dbReference>
<feature type="region of interest" description="Disordered" evidence="1">
    <location>
        <begin position="1"/>
        <end position="97"/>
    </location>
</feature>
<evidence type="ECO:0000313" key="3">
    <source>
        <dbReference type="Proteomes" id="UP000268014"/>
    </source>
</evidence>
<reference evidence="2 3" key="2">
    <citation type="submission" date="2018-11" db="EMBL/GenBank/DDBJ databases">
        <authorList>
            <consortium name="Pathogen Informatics"/>
        </authorList>
    </citation>
    <scope>NUCLEOTIDE SEQUENCE [LARGE SCALE GENOMIC DNA]</scope>
    <source>
        <strain evidence="2 3">MHpl1</strain>
    </source>
</reference>
<protein>
    <submittedName>
        <fullName evidence="2 4">Uncharacterized protein</fullName>
    </submittedName>
</protein>
<name>A0A0N4X906_HAEPC</name>
<accession>A0A0N4X906</accession>
<keyword evidence="3" id="KW-1185">Reference proteome</keyword>
<feature type="compositionally biased region" description="Basic and acidic residues" evidence="1">
    <location>
        <begin position="70"/>
        <end position="97"/>
    </location>
</feature>
<evidence type="ECO:0000313" key="2">
    <source>
        <dbReference type="EMBL" id="VDO86273.1"/>
    </source>
</evidence>
<reference evidence="4" key="1">
    <citation type="submission" date="2017-02" db="UniProtKB">
        <authorList>
            <consortium name="WormBaseParasite"/>
        </authorList>
    </citation>
    <scope>IDENTIFICATION</scope>
</reference>
<gene>
    <name evidence="2" type="ORF">HPLM_LOCUS20840</name>
</gene>
<feature type="compositionally biased region" description="Basic and acidic residues" evidence="1">
    <location>
        <begin position="11"/>
        <end position="29"/>
    </location>
</feature>
<evidence type="ECO:0000313" key="4">
    <source>
        <dbReference type="WBParaSite" id="HPLM_0002084801-mRNA-1"/>
    </source>
</evidence>
<dbReference type="OrthoDB" id="10385715at2759"/>
<dbReference type="WBParaSite" id="HPLM_0002084801-mRNA-1">
    <property type="protein sequence ID" value="HPLM_0002084801-mRNA-1"/>
    <property type="gene ID" value="HPLM_0002084801"/>
</dbReference>
<organism evidence="4">
    <name type="scientific">Haemonchus placei</name>
    <name type="common">Barber's pole worm</name>
    <dbReference type="NCBI Taxonomy" id="6290"/>
    <lineage>
        <taxon>Eukaryota</taxon>
        <taxon>Metazoa</taxon>
        <taxon>Ecdysozoa</taxon>
        <taxon>Nematoda</taxon>
        <taxon>Chromadorea</taxon>
        <taxon>Rhabditida</taxon>
        <taxon>Rhabditina</taxon>
        <taxon>Rhabditomorpha</taxon>
        <taxon>Strongyloidea</taxon>
        <taxon>Trichostrongylidae</taxon>
        <taxon>Haemonchus</taxon>
    </lineage>
</organism>
<dbReference type="Proteomes" id="UP000268014">
    <property type="component" value="Unassembled WGS sequence"/>
</dbReference>
<dbReference type="AlphaFoldDB" id="A0A0N4X906"/>